<dbReference type="EMBL" id="ML002335">
    <property type="protein sequence ID" value="RKP38730.1"/>
    <property type="molecule type" value="Genomic_DNA"/>
</dbReference>
<evidence type="ECO:0000313" key="7">
    <source>
        <dbReference type="EMBL" id="RKP38730.1"/>
    </source>
</evidence>
<gene>
    <name evidence="7" type="ORF">BJ085DRAFT_13478</name>
</gene>
<dbReference type="Proteomes" id="UP000268162">
    <property type="component" value="Unassembled WGS sequence"/>
</dbReference>
<dbReference type="Gene3D" id="2.60.120.200">
    <property type="match status" value="1"/>
</dbReference>
<comment type="subcellular location">
    <subcellularLocation>
        <location evidence="1">Membrane</location>
        <topology evidence="1">Single-pass type I membrane protein</topology>
    </subcellularLocation>
</comment>
<evidence type="ECO:0000256" key="1">
    <source>
        <dbReference type="ARBA" id="ARBA00004479"/>
    </source>
</evidence>
<keyword evidence="8" id="KW-1185">Reference proteome</keyword>
<dbReference type="PROSITE" id="PS51328">
    <property type="entry name" value="L_LECTIN_LIKE"/>
    <property type="match status" value="1"/>
</dbReference>
<dbReference type="GO" id="GO:0005789">
    <property type="term" value="C:endoplasmic reticulum membrane"/>
    <property type="evidence" value="ECO:0007669"/>
    <property type="project" value="TreeGrafter"/>
</dbReference>
<evidence type="ECO:0000313" key="8">
    <source>
        <dbReference type="Proteomes" id="UP000268162"/>
    </source>
</evidence>
<keyword evidence="2" id="KW-0812">Transmembrane</keyword>
<proteinExistence type="predicted"/>
<dbReference type="PANTHER" id="PTHR12223:SF28">
    <property type="entry name" value="LECTIN, MANNOSE BINDING 1 LIKE"/>
    <property type="match status" value="1"/>
</dbReference>
<evidence type="ECO:0000256" key="2">
    <source>
        <dbReference type="ARBA" id="ARBA00022692"/>
    </source>
</evidence>
<dbReference type="PANTHER" id="PTHR12223">
    <property type="entry name" value="VESICULAR MANNOSE-BINDING LECTIN"/>
    <property type="match status" value="1"/>
</dbReference>
<feature type="non-terminal residue" evidence="7">
    <location>
        <position position="233"/>
    </location>
</feature>
<dbReference type="SUPFAM" id="SSF49899">
    <property type="entry name" value="Concanavalin A-like lectins/glucanases"/>
    <property type="match status" value="1"/>
</dbReference>
<dbReference type="Pfam" id="PF03388">
    <property type="entry name" value="Lectin_leg-like"/>
    <property type="match status" value="1"/>
</dbReference>
<feature type="domain" description="L-type lectin-like" evidence="6">
    <location>
        <begin position="8"/>
        <end position="227"/>
    </location>
</feature>
<sequence length="233" mass="26704">MHVAHAPKRHDFRMGFKRPFKINDEVPYWETHEDATVTDYFVRLSRNLPNHQGSIWSTISNPHREWEAHFTLHISGPGEAGSDGMAFWYTAHRGQSGPTYGNEDPFQGLGIIFHTYDENEKKSSPFVMAYLNDGHTKLHETNNLSDHMIGSCFRDVRRTTHLVHGRVTYQNRKLTFSLDTTSNGEKMIECFEKDGVDLPPNYYFGFTAASGPQPDDHDVNSFDLFELNPAPKI</sequence>
<dbReference type="STRING" id="215637.A0A4Q0A0T5"/>
<keyword evidence="5" id="KW-0472">Membrane</keyword>
<keyword evidence="3" id="KW-0732">Signal</keyword>
<keyword evidence="7" id="KW-0430">Lectin</keyword>
<keyword evidence="4" id="KW-1133">Transmembrane helix</keyword>
<evidence type="ECO:0000259" key="6">
    <source>
        <dbReference type="PROSITE" id="PS51328"/>
    </source>
</evidence>
<name>A0A4Q0A0T5_9FUNG</name>
<dbReference type="GO" id="GO:0030134">
    <property type="term" value="C:COPII-coated ER to Golgi transport vesicle"/>
    <property type="evidence" value="ECO:0007669"/>
    <property type="project" value="TreeGrafter"/>
</dbReference>
<dbReference type="AlphaFoldDB" id="A0A4Q0A0T5"/>
<dbReference type="GO" id="GO:0005537">
    <property type="term" value="F:D-mannose binding"/>
    <property type="evidence" value="ECO:0007669"/>
    <property type="project" value="TreeGrafter"/>
</dbReference>
<accession>A0A4Q0A0T5</accession>
<dbReference type="GO" id="GO:0000139">
    <property type="term" value="C:Golgi membrane"/>
    <property type="evidence" value="ECO:0007669"/>
    <property type="project" value="TreeGrafter"/>
</dbReference>
<protein>
    <submittedName>
        <fullName evidence="7">Concanavalin A-like lectin/glucanase domain-containing protein</fullName>
    </submittedName>
</protein>
<dbReference type="GO" id="GO:0006888">
    <property type="term" value="P:endoplasmic reticulum to Golgi vesicle-mediated transport"/>
    <property type="evidence" value="ECO:0007669"/>
    <property type="project" value="TreeGrafter"/>
</dbReference>
<dbReference type="InterPro" id="IPR051136">
    <property type="entry name" value="Intracellular_Lectin-GPT"/>
</dbReference>
<evidence type="ECO:0000256" key="4">
    <source>
        <dbReference type="ARBA" id="ARBA00022989"/>
    </source>
</evidence>
<dbReference type="GO" id="GO:0005793">
    <property type="term" value="C:endoplasmic reticulum-Golgi intermediate compartment"/>
    <property type="evidence" value="ECO:0007669"/>
    <property type="project" value="TreeGrafter"/>
</dbReference>
<dbReference type="InterPro" id="IPR005052">
    <property type="entry name" value="Lectin_leg"/>
</dbReference>
<dbReference type="InterPro" id="IPR013320">
    <property type="entry name" value="ConA-like_dom_sf"/>
</dbReference>
<reference evidence="8" key="1">
    <citation type="journal article" date="2018" name="Nat. Microbiol.">
        <title>Leveraging single-cell genomics to expand the fungal tree of life.</title>
        <authorList>
            <person name="Ahrendt S.R."/>
            <person name="Quandt C.A."/>
            <person name="Ciobanu D."/>
            <person name="Clum A."/>
            <person name="Salamov A."/>
            <person name="Andreopoulos B."/>
            <person name="Cheng J.F."/>
            <person name="Woyke T."/>
            <person name="Pelin A."/>
            <person name="Henrissat B."/>
            <person name="Reynolds N.K."/>
            <person name="Benny G.L."/>
            <person name="Smith M.E."/>
            <person name="James T.Y."/>
            <person name="Grigoriev I.V."/>
        </authorList>
    </citation>
    <scope>NUCLEOTIDE SEQUENCE [LARGE SCALE GENOMIC DNA]</scope>
    <source>
        <strain evidence="8">RSA 468</strain>
    </source>
</reference>
<evidence type="ECO:0000256" key="5">
    <source>
        <dbReference type="ARBA" id="ARBA00023136"/>
    </source>
</evidence>
<evidence type="ECO:0000256" key="3">
    <source>
        <dbReference type="ARBA" id="ARBA00022729"/>
    </source>
</evidence>
<organism evidence="7 8">
    <name type="scientific">Dimargaris cristalligena</name>
    <dbReference type="NCBI Taxonomy" id="215637"/>
    <lineage>
        <taxon>Eukaryota</taxon>
        <taxon>Fungi</taxon>
        <taxon>Fungi incertae sedis</taxon>
        <taxon>Zoopagomycota</taxon>
        <taxon>Kickxellomycotina</taxon>
        <taxon>Dimargaritomycetes</taxon>
        <taxon>Dimargaritales</taxon>
        <taxon>Dimargaritaceae</taxon>
        <taxon>Dimargaris</taxon>
    </lineage>
</organism>